<dbReference type="Proteomes" id="UP000738325">
    <property type="component" value="Unassembled WGS sequence"/>
</dbReference>
<dbReference type="GO" id="GO:0071013">
    <property type="term" value="C:catalytic step 2 spliceosome"/>
    <property type="evidence" value="ECO:0007669"/>
    <property type="project" value="TreeGrafter"/>
</dbReference>
<proteinExistence type="inferred from homology"/>
<dbReference type="GO" id="GO:0000974">
    <property type="term" value="C:Prp19 complex"/>
    <property type="evidence" value="ECO:0007669"/>
    <property type="project" value="TreeGrafter"/>
</dbReference>
<dbReference type="GO" id="GO:0006397">
    <property type="term" value="P:mRNA processing"/>
    <property type="evidence" value="ECO:0007669"/>
    <property type="project" value="UniProtKB-KW"/>
</dbReference>
<dbReference type="InterPro" id="IPR008409">
    <property type="entry name" value="SPF27"/>
</dbReference>
<comment type="caution">
    <text evidence="8">The sequence shown here is derived from an EMBL/GenBank/DDBJ whole genome shotgun (WGS) entry which is preliminary data.</text>
</comment>
<gene>
    <name evidence="8" type="ORF">BGZ99_005664</name>
</gene>
<evidence type="ECO:0000256" key="7">
    <source>
        <dbReference type="SAM" id="MobiDB-lite"/>
    </source>
</evidence>
<dbReference type="PANTHER" id="PTHR13296:SF0">
    <property type="entry name" value="PRE-MRNA-SPLICING FACTOR SPF27"/>
    <property type="match status" value="1"/>
</dbReference>
<evidence type="ECO:0000256" key="1">
    <source>
        <dbReference type="ARBA" id="ARBA00004123"/>
    </source>
</evidence>
<dbReference type="PANTHER" id="PTHR13296">
    <property type="entry name" value="BCAS2 PROTEIN"/>
    <property type="match status" value="1"/>
</dbReference>
<dbReference type="Pfam" id="PF05700">
    <property type="entry name" value="BCAS2"/>
    <property type="match status" value="2"/>
</dbReference>
<keyword evidence="4" id="KW-0747">Spliceosome</keyword>
<feature type="compositionally biased region" description="Polar residues" evidence="7">
    <location>
        <begin position="112"/>
        <end position="128"/>
    </location>
</feature>
<evidence type="ECO:0000256" key="6">
    <source>
        <dbReference type="ARBA" id="ARBA00023242"/>
    </source>
</evidence>
<reference evidence="8" key="1">
    <citation type="journal article" date="2020" name="Fungal Divers.">
        <title>Resolving the Mortierellaceae phylogeny through synthesis of multi-gene phylogenetics and phylogenomics.</title>
        <authorList>
            <person name="Vandepol N."/>
            <person name="Liber J."/>
            <person name="Desiro A."/>
            <person name="Na H."/>
            <person name="Kennedy M."/>
            <person name="Barry K."/>
            <person name="Grigoriev I.V."/>
            <person name="Miller A.N."/>
            <person name="O'Donnell K."/>
            <person name="Stajich J.E."/>
            <person name="Bonito G."/>
        </authorList>
    </citation>
    <scope>NUCLEOTIDE SEQUENCE</scope>
    <source>
        <strain evidence="8">REB-010B</strain>
    </source>
</reference>
<evidence type="ECO:0000313" key="9">
    <source>
        <dbReference type="Proteomes" id="UP000738325"/>
    </source>
</evidence>
<name>A0A9P6RTC8_9FUNG</name>
<evidence type="ECO:0000256" key="4">
    <source>
        <dbReference type="ARBA" id="ARBA00022728"/>
    </source>
</evidence>
<organism evidence="8 9">
    <name type="scientific">Dissophora globulifera</name>
    <dbReference type="NCBI Taxonomy" id="979702"/>
    <lineage>
        <taxon>Eukaryota</taxon>
        <taxon>Fungi</taxon>
        <taxon>Fungi incertae sedis</taxon>
        <taxon>Mucoromycota</taxon>
        <taxon>Mortierellomycotina</taxon>
        <taxon>Mortierellomycetes</taxon>
        <taxon>Mortierellales</taxon>
        <taxon>Mortierellaceae</taxon>
        <taxon>Dissophora</taxon>
    </lineage>
</organism>
<protein>
    <recommendedName>
        <fullName evidence="10">Pre-mRNA-splicing factor SPF27</fullName>
    </recommendedName>
</protein>
<feature type="region of interest" description="Disordered" evidence="7">
    <location>
        <begin position="43"/>
        <end position="131"/>
    </location>
</feature>
<keyword evidence="5" id="KW-0508">mRNA splicing</keyword>
<evidence type="ECO:0000256" key="5">
    <source>
        <dbReference type="ARBA" id="ARBA00023187"/>
    </source>
</evidence>
<dbReference type="GO" id="GO:0071011">
    <property type="term" value="C:precatalytic spliceosome"/>
    <property type="evidence" value="ECO:0007669"/>
    <property type="project" value="TreeGrafter"/>
</dbReference>
<feature type="compositionally biased region" description="Low complexity" evidence="7">
    <location>
        <begin position="67"/>
        <end position="111"/>
    </location>
</feature>
<keyword evidence="9" id="KW-1185">Reference proteome</keyword>
<keyword evidence="3" id="KW-0507">mRNA processing</keyword>
<evidence type="ECO:0000256" key="2">
    <source>
        <dbReference type="ARBA" id="ARBA00010788"/>
    </source>
</evidence>
<comment type="similarity">
    <text evidence="2">Belongs to the SPF27 family.</text>
</comment>
<evidence type="ECO:0000256" key="3">
    <source>
        <dbReference type="ARBA" id="ARBA00022664"/>
    </source>
</evidence>
<accession>A0A9P6RTC8</accession>
<keyword evidence="6" id="KW-0539">Nucleus</keyword>
<dbReference type="OrthoDB" id="205794at2759"/>
<dbReference type="GO" id="GO:0008380">
    <property type="term" value="P:RNA splicing"/>
    <property type="evidence" value="ECO:0007669"/>
    <property type="project" value="UniProtKB-KW"/>
</dbReference>
<feature type="compositionally biased region" description="Basic and acidic residues" evidence="7">
    <location>
        <begin position="43"/>
        <end position="59"/>
    </location>
</feature>
<comment type="subcellular location">
    <subcellularLocation>
        <location evidence="1">Nucleus</location>
    </subcellularLocation>
</comment>
<dbReference type="EMBL" id="JAAAIP010000037">
    <property type="protein sequence ID" value="KAG0328311.1"/>
    <property type="molecule type" value="Genomic_DNA"/>
</dbReference>
<evidence type="ECO:0008006" key="10">
    <source>
        <dbReference type="Google" id="ProtNLM"/>
    </source>
</evidence>
<evidence type="ECO:0000313" key="8">
    <source>
        <dbReference type="EMBL" id="KAG0328311.1"/>
    </source>
</evidence>
<sequence>MSVRTLVDKLVAAEMKRMPKPTTAASRFPDLDLFDKNPLLQQELDRVRRGKPMEPKLDLARYQLPDPSTLASSSSSSSATATATSSTTSTTNTTVPTPSSTQPSTTTAATSLGSISDADQTTMPSGSEQLPEGRQQWLHAVANANAQLEHQAQRIVNLELVQKFGSNAWNIHNYQMEYSLSLLRNAVDAKRTEVIELNKLRKRDQLDAAESLQRMEAKWAELISSTLQVEVASASLEAELAQLKAYEANLAKELGLPLVQQP</sequence>
<dbReference type="AlphaFoldDB" id="A0A9P6RTC8"/>